<comment type="caution">
    <text evidence="1">The sequence shown here is derived from an EMBL/GenBank/DDBJ whole genome shotgun (WGS) entry which is preliminary data.</text>
</comment>
<name>A0ACC4AVZ7_POPAL</name>
<evidence type="ECO:0000313" key="1">
    <source>
        <dbReference type="EMBL" id="KAL3570383.1"/>
    </source>
</evidence>
<proteinExistence type="predicted"/>
<protein>
    <submittedName>
        <fullName evidence="1">Uncharacterized protein</fullName>
    </submittedName>
</protein>
<reference evidence="1 2" key="1">
    <citation type="journal article" date="2024" name="Plant Biotechnol. J.">
        <title>Genome and CRISPR/Cas9 system of a widespread forest tree (Populus alba) in the world.</title>
        <authorList>
            <person name="Liu Y.J."/>
            <person name="Jiang P.F."/>
            <person name="Han X.M."/>
            <person name="Li X.Y."/>
            <person name="Wang H.M."/>
            <person name="Wang Y.J."/>
            <person name="Wang X.X."/>
            <person name="Zeng Q.Y."/>
        </authorList>
    </citation>
    <scope>NUCLEOTIDE SEQUENCE [LARGE SCALE GENOMIC DNA]</scope>
    <source>
        <strain evidence="2">cv. PAL-ZL1</strain>
    </source>
</reference>
<keyword evidence="2" id="KW-1185">Reference proteome</keyword>
<dbReference type="Proteomes" id="UP000309997">
    <property type="component" value="Unassembled WGS sequence"/>
</dbReference>
<gene>
    <name evidence="1" type="ORF">D5086_027632</name>
</gene>
<organism evidence="1 2">
    <name type="scientific">Populus alba</name>
    <name type="common">White poplar</name>
    <dbReference type="NCBI Taxonomy" id="43335"/>
    <lineage>
        <taxon>Eukaryota</taxon>
        <taxon>Viridiplantae</taxon>
        <taxon>Streptophyta</taxon>
        <taxon>Embryophyta</taxon>
        <taxon>Tracheophyta</taxon>
        <taxon>Spermatophyta</taxon>
        <taxon>Magnoliopsida</taxon>
        <taxon>eudicotyledons</taxon>
        <taxon>Gunneridae</taxon>
        <taxon>Pentapetalae</taxon>
        <taxon>rosids</taxon>
        <taxon>fabids</taxon>
        <taxon>Malpighiales</taxon>
        <taxon>Salicaceae</taxon>
        <taxon>Saliceae</taxon>
        <taxon>Populus</taxon>
    </lineage>
</organism>
<dbReference type="EMBL" id="RCHU02000015">
    <property type="protein sequence ID" value="KAL3570383.1"/>
    <property type="molecule type" value="Genomic_DNA"/>
</dbReference>
<evidence type="ECO:0000313" key="2">
    <source>
        <dbReference type="Proteomes" id="UP000309997"/>
    </source>
</evidence>
<accession>A0ACC4AVZ7</accession>
<sequence>MQPCVQFEPCRVVYSNGPNKKLGLIHLRNLPASIQARALSHTINSAFSSSFAPQRISMAGVVKIVAFFFSRYRWTVTTHDLQRDLSPPCNVACILINDIIRCLTLSCLISHNIVEEAKSNASDTVPKQDPPPPPQTHSSKRKLSHVDLTNSSYFKIRAAVQQLRPKVFQALQTPDFRGCKAAHELRSQSKLMMDLYNQMTTAAGLGKNVGGRQLPDRHRDGGIHQPSHISAETFTSRMKFDDGLKIRGSYVVGGSVCGWKFITWAGSGPNYYGVTKESHRDTLKKPAAGGSHCN</sequence>